<keyword evidence="2" id="KW-1185">Reference proteome</keyword>
<proteinExistence type="predicted"/>
<protein>
    <submittedName>
        <fullName evidence="1">Uncharacterized protein</fullName>
    </submittedName>
</protein>
<gene>
    <name evidence="1" type="ORF">NPIL_506461</name>
</gene>
<dbReference type="EMBL" id="BMAW01028819">
    <property type="protein sequence ID" value="GFU09221.1"/>
    <property type="molecule type" value="Genomic_DNA"/>
</dbReference>
<reference evidence="1" key="1">
    <citation type="submission" date="2020-08" db="EMBL/GenBank/DDBJ databases">
        <title>Multicomponent nature underlies the extraordinary mechanical properties of spider dragline silk.</title>
        <authorList>
            <person name="Kono N."/>
            <person name="Nakamura H."/>
            <person name="Mori M."/>
            <person name="Yoshida Y."/>
            <person name="Ohtoshi R."/>
            <person name="Malay A.D."/>
            <person name="Moran D.A.P."/>
            <person name="Tomita M."/>
            <person name="Numata K."/>
            <person name="Arakawa K."/>
        </authorList>
    </citation>
    <scope>NUCLEOTIDE SEQUENCE</scope>
</reference>
<dbReference type="Proteomes" id="UP000887013">
    <property type="component" value="Unassembled WGS sequence"/>
</dbReference>
<evidence type="ECO:0000313" key="2">
    <source>
        <dbReference type="Proteomes" id="UP000887013"/>
    </source>
</evidence>
<name>A0A8X6Q6H4_NEPPI</name>
<dbReference type="AlphaFoldDB" id="A0A8X6Q6H4"/>
<organism evidence="1 2">
    <name type="scientific">Nephila pilipes</name>
    <name type="common">Giant wood spider</name>
    <name type="synonym">Nephila maculata</name>
    <dbReference type="NCBI Taxonomy" id="299642"/>
    <lineage>
        <taxon>Eukaryota</taxon>
        <taxon>Metazoa</taxon>
        <taxon>Ecdysozoa</taxon>
        <taxon>Arthropoda</taxon>
        <taxon>Chelicerata</taxon>
        <taxon>Arachnida</taxon>
        <taxon>Araneae</taxon>
        <taxon>Araneomorphae</taxon>
        <taxon>Entelegynae</taxon>
        <taxon>Araneoidea</taxon>
        <taxon>Nephilidae</taxon>
        <taxon>Nephila</taxon>
    </lineage>
</organism>
<evidence type="ECO:0000313" key="1">
    <source>
        <dbReference type="EMBL" id="GFU09221.1"/>
    </source>
</evidence>
<sequence length="88" mass="10212">MPIEFSKLFPYFLTSHIRYTDSRTKYRFQLFMHYCLTTALAFVPSPNVTDAFEQLRENGVFPPESQEVVDTLKISGLDVQSEDNFVVP</sequence>
<accession>A0A8X6Q6H4</accession>
<comment type="caution">
    <text evidence="1">The sequence shown here is derived from an EMBL/GenBank/DDBJ whole genome shotgun (WGS) entry which is preliminary data.</text>
</comment>